<protein>
    <submittedName>
        <fullName evidence="1">Uncharacterized protein</fullName>
    </submittedName>
</protein>
<keyword evidence="2" id="KW-1185">Reference proteome</keyword>
<dbReference type="EMBL" id="CM044707">
    <property type="protein sequence ID" value="KAI5652850.1"/>
    <property type="molecule type" value="Genomic_DNA"/>
</dbReference>
<evidence type="ECO:0000313" key="1">
    <source>
        <dbReference type="EMBL" id="KAI5652850.1"/>
    </source>
</evidence>
<comment type="caution">
    <text evidence="1">The sequence shown here is derived from an EMBL/GenBank/DDBJ whole genome shotgun (WGS) entry which is preliminary data.</text>
</comment>
<gene>
    <name evidence="1" type="ORF">M9H77_30037</name>
</gene>
<dbReference type="Proteomes" id="UP001060085">
    <property type="component" value="Linkage Group LG07"/>
</dbReference>
<evidence type="ECO:0000313" key="2">
    <source>
        <dbReference type="Proteomes" id="UP001060085"/>
    </source>
</evidence>
<reference evidence="2" key="1">
    <citation type="journal article" date="2023" name="Nat. Plants">
        <title>Single-cell RNA sequencing provides a high-resolution roadmap for understanding the multicellular compartmentation of specialized metabolism.</title>
        <authorList>
            <person name="Sun S."/>
            <person name="Shen X."/>
            <person name="Li Y."/>
            <person name="Li Y."/>
            <person name="Wang S."/>
            <person name="Li R."/>
            <person name="Zhang H."/>
            <person name="Shen G."/>
            <person name="Guo B."/>
            <person name="Wei J."/>
            <person name="Xu J."/>
            <person name="St-Pierre B."/>
            <person name="Chen S."/>
            <person name="Sun C."/>
        </authorList>
    </citation>
    <scope>NUCLEOTIDE SEQUENCE [LARGE SCALE GENOMIC DNA]</scope>
</reference>
<sequence>MDTNEVMEARLTAILEQGRESMGLTPQYLHHQQPMFQGDWHGYNMYPNQYSSNWESQLSILWESQGHWRQQQSQISRVEDSSNDLVSSYIKSADVGMRNMHAVQKSQLASLHNMENQIGELMRIINENPIGGLLYNSKEKLDKNAKVVTLRSEKELVETPPTIDRRTLPSTVGHLTVSGKVMRGENPPRQKPTANGRFDLPSAVGSASSCMLKSISKGRHGSHYIKPHFVELMYKVYI</sequence>
<name>A0ACB9ZY01_CATRO</name>
<accession>A0ACB9ZY01</accession>
<organism evidence="1 2">
    <name type="scientific">Catharanthus roseus</name>
    <name type="common">Madagascar periwinkle</name>
    <name type="synonym">Vinca rosea</name>
    <dbReference type="NCBI Taxonomy" id="4058"/>
    <lineage>
        <taxon>Eukaryota</taxon>
        <taxon>Viridiplantae</taxon>
        <taxon>Streptophyta</taxon>
        <taxon>Embryophyta</taxon>
        <taxon>Tracheophyta</taxon>
        <taxon>Spermatophyta</taxon>
        <taxon>Magnoliopsida</taxon>
        <taxon>eudicotyledons</taxon>
        <taxon>Gunneridae</taxon>
        <taxon>Pentapetalae</taxon>
        <taxon>asterids</taxon>
        <taxon>lamiids</taxon>
        <taxon>Gentianales</taxon>
        <taxon>Apocynaceae</taxon>
        <taxon>Rauvolfioideae</taxon>
        <taxon>Vinceae</taxon>
        <taxon>Catharanthinae</taxon>
        <taxon>Catharanthus</taxon>
    </lineage>
</organism>
<proteinExistence type="predicted"/>